<evidence type="ECO:0000313" key="2">
    <source>
        <dbReference type="Proteomes" id="UP000887566"/>
    </source>
</evidence>
<dbReference type="AlphaFoldDB" id="A0A914W799"/>
<organism evidence="2 3">
    <name type="scientific">Plectus sambesii</name>
    <dbReference type="NCBI Taxonomy" id="2011161"/>
    <lineage>
        <taxon>Eukaryota</taxon>
        <taxon>Metazoa</taxon>
        <taxon>Ecdysozoa</taxon>
        <taxon>Nematoda</taxon>
        <taxon>Chromadorea</taxon>
        <taxon>Plectida</taxon>
        <taxon>Plectina</taxon>
        <taxon>Plectoidea</taxon>
        <taxon>Plectidae</taxon>
        <taxon>Plectus</taxon>
    </lineage>
</organism>
<dbReference type="Proteomes" id="UP000887566">
    <property type="component" value="Unplaced"/>
</dbReference>
<name>A0A914W799_9BILA</name>
<reference evidence="3" key="1">
    <citation type="submission" date="2022-11" db="UniProtKB">
        <authorList>
            <consortium name="WormBaseParasite"/>
        </authorList>
    </citation>
    <scope>IDENTIFICATION</scope>
</reference>
<evidence type="ECO:0000256" key="1">
    <source>
        <dbReference type="SAM" id="MobiDB-lite"/>
    </source>
</evidence>
<feature type="compositionally biased region" description="Low complexity" evidence="1">
    <location>
        <begin position="31"/>
        <end position="42"/>
    </location>
</feature>
<keyword evidence="2" id="KW-1185">Reference proteome</keyword>
<accession>A0A914W799</accession>
<proteinExistence type="predicted"/>
<protein>
    <submittedName>
        <fullName evidence="3">Uncharacterized protein</fullName>
    </submittedName>
</protein>
<sequence>GHHHPLAMQQHLSTQFSLNSSFSTDSGFDETSSNSSPTTPLPLAALYAHQRQRVDAPNICCANESTTTTIEAPTLEETTAAS</sequence>
<feature type="compositionally biased region" description="Polar residues" evidence="1">
    <location>
        <begin position="18"/>
        <end position="30"/>
    </location>
</feature>
<feature type="region of interest" description="Disordered" evidence="1">
    <location>
        <begin position="18"/>
        <end position="42"/>
    </location>
</feature>
<dbReference type="WBParaSite" id="PSAMB.scaffold331size56319.g4764.t1">
    <property type="protein sequence ID" value="PSAMB.scaffold331size56319.g4764.t1"/>
    <property type="gene ID" value="PSAMB.scaffold331size56319.g4764"/>
</dbReference>
<evidence type="ECO:0000313" key="3">
    <source>
        <dbReference type="WBParaSite" id="PSAMB.scaffold331size56319.g4764.t1"/>
    </source>
</evidence>